<dbReference type="InterPro" id="IPR016032">
    <property type="entry name" value="Sig_transdc_resp-reg_C-effctor"/>
</dbReference>
<keyword evidence="3 8" id="KW-0238">DNA-binding</keyword>
<keyword evidence="2" id="KW-0805">Transcription regulation</keyword>
<reference evidence="8 9" key="1">
    <citation type="submission" date="2017-03" db="EMBL/GenBank/DDBJ databases">
        <title>Draft genome sequence of Streptomyces scabrisporus NF3, endophyte isolated from Amphipterygium adstringens.</title>
        <authorList>
            <person name="Vazquez M."/>
            <person name="Ceapa C.D."/>
            <person name="Rodriguez Luna D."/>
            <person name="Sanchez Esquivel S."/>
        </authorList>
    </citation>
    <scope>NUCLEOTIDE SEQUENCE [LARGE SCALE GENOMIC DNA]</scope>
    <source>
        <strain evidence="8 9">NF3</strain>
    </source>
</reference>
<proteinExistence type="predicted"/>
<dbReference type="InterPro" id="IPR000792">
    <property type="entry name" value="Tscrpt_reg_LuxR_C"/>
</dbReference>
<dbReference type="PROSITE" id="PS50110">
    <property type="entry name" value="RESPONSE_REGULATORY"/>
    <property type="match status" value="1"/>
</dbReference>
<dbReference type="GO" id="GO:0003677">
    <property type="term" value="F:DNA binding"/>
    <property type="evidence" value="ECO:0007669"/>
    <property type="project" value="UniProtKB-KW"/>
</dbReference>
<dbReference type="Pfam" id="PF00196">
    <property type="entry name" value="GerE"/>
    <property type="match status" value="1"/>
</dbReference>
<evidence type="ECO:0000259" key="7">
    <source>
        <dbReference type="PROSITE" id="PS50110"/>
    </source>
</evidence>
<dbReference type="PROSITE" id="PS50043">
    <property type="entry name" value="HTH_LUXR_2"/>
    <property type="match status" value="1"/>
</dbReference>
<evidence type="ECO:0000259" key="6">
    <source>
        <dbReference type="PROSITE" id="PS50043"/>
    </source>
</evidence>
<keyword evidence="9" id="KW-1185">Reference proteome</keyword>
<dbReference type="InterPro" id="IPR011006">
    <property type="entry name" value="CheY-like_superfamily"/>
</dbReference>
<dbReference type="InterPro" id="IPR058245">
    <property type="entry name" value="NreC/VraR/RcsB-like_REC"/>
</dbReference>
<dbReference type="SMART" id="SM00421">
    <property type="entry name" value="HTH_LUXR"/>
    <property type="match status" value="1"/>
</dbReference>
<dbReference type="Pfam" id="PF00072">
    <property type="entry name" value="Response_reg"/>
    <property type="match status" value="1"/>
</dbReference>
<evidence type="ECO:0000313" key="9">
    <source>
        <dbReference type="Proteomes" id="UP000190037"/>
    </source>
</evidence>
<comment type="caution">
    <text evidence="8">The sequence shown here is derived from an EMBL/GenBank/DDBJ whole genome shotgun (WGS) entry which is preliminary data.</text>
</comment>
<dbReference type="Proteomes" id="UP000190037">
    <property type="component" value="Unassembled WGS sequence"/>
</dbReference>
<evidence type="ECO:0000256" key="3">
    <source>
        <dbReference type="ARBA" id="ARBA00023125"/>
    </source>
</evidence>
<evidence type="ECO:0000256" key="2">
    <source>
        <dbReference type="ARBA" id="ARBA00023015"/>
    </source>
</evidence>
<feature type="domain" description="HTH luxR-type" evidence="6">
    <location>
        <begin position="144"/>
        <end position="214"/>
    </location>
</feature>
<keyword evidence="4" id="KW-0804">Transcription</keyword>
<organism evidence="8 9">
    <name type="scientific">Embleya scabrispora</name>
    <dbReference type="NCBI Taxonomy" id="159449"/>
    <lineage>
        <taxon>Bacteria</taxon>
        <taxon>Bacillati</taxon>
        <taxon>Actinomycetota</taxon>
        <taxon>Actinomycetes</taxon>
        <taxon>Kitasatosporales</taxon>
        <taxon>Streptomycetaceae</taxon>
        <taxon>Embleya</taxon>
    </lineage>
</organism>
<sequence>MRIVIAEDAAILRDGLVQLLLDRDHEVAAAVPDADALRAAVAEHKPDVCVVDIRMPPTHTDEGLRAAIDIRREHPGIGVLVFSQYIETRYAAQLLGGNAAGVGYLLKERVVDTRDFTDALERVAAGGTALDPEVVTQLFGAGLRSGGLNTLTPREHEVLGLMAEGRTNAAIAKKLVVTERAVEKHVGNIFTKLDLPPSDTDHRRVMAVLRYLQL</sequence>
<dbReference type="CDD" id="cd06170">
    <property type="entry name" value="LuxR_C_like"/>
    <property type="match status" value="1"/>
</dbReference>
<dbReference type="AlphaFoldDB" id="A0A1T3NSN0"/>
<dbReference type="OrthoDB" id="9808843at2"/>
<name>A0A1T3NSN0_9ACTN</name>
<dbReference type="InterPro" id="IPR039420">
    <property type="entry name" value="WalR-like"/>
</dbReference>
<evidence type="ECO:0000313" key="8">
    <source>
        <dbReference type="EMBL" id="OPC79829.1"/>
    </source>
</evidence>
<evidence type="ECO:0000256" key="1">
    <source>
        <dbReference type="ARBA" id="ARBA00022553"/>
    </source>
</evidence>
<dbReference type="EMBL" id="MWQN01000001">
    <property type="protein sequence ID" value="OPC79829.1"/>
    <property type="molecule type" value="Genomic_DNA"/>
</dbReference>
<protein>
    <submittedName>
        <fullName evidence="8">DNA-binding response regulator</fullName>
    </submittedName>
</protein>
<dbReference type="InterPro" id="IPR001789">
    <property type="entry name" value="Sig_transdc_resp-reg_receiver"/>
</dbReference>
<keyword evidence="1 5" id="KW-0597">Phosphoprotein</keyword>
<dbReference type="PANTHER" id="PTHR43214:SF24">
    <property type="entry name" value="TRANSCRIPTIONAL REGULATORY PROTEIN NARL-RELATED"/>
    <property type="match status" value="1"/>
</dbReference>
<dbReference type="SUPFAM" id="SSF52172">
    <property type="entry name" value="CheY-like"/>
    <property type="match status" value="1"/>
</dbReference>
<dbReference type="GO" id="GO:0006355">
    <property type="term" value="P:regulation of DNA-templated transcription"/>
    <property type="evidence" value="ECO:0007669"/>
    <property type="project" value="InterPro"/>
</dbReference>
<dbReference type="SMART" id="SM00448">
    <property type="entry name" value="REC"/>
    <property type="match status" value="1"/>
</dbReference>
<dbReference type="PRINTS" id="PR00038">
    <property type="entry name" value="HTHLUXR"/>
</dbReference>
<dbReference type="eggNOG" id="COG2197">
    <property type="taxonomic scope" value="Bacteria"/>
</dbReference>
<dbReference type="RefSeq" id="WP_078974099.1">
    <property type="nucleotide sequence ID" value="NZ_MWQN01000001.1"/>
</dbReference>
<dbReference type="PANTHER" id="PTHR43214">
    <property type="entry name" value="TWO-COMPONENT RESPONSE REGULATOR"/>
    <property type="match status" value="1"/>
</dbReference>
<feature type="modified residue" description="4-aspartylphosphate" evidence="5">
    <location>
        <position position="52"/>
    </location>
</feature>
<dbReference type="STRING" id="159449.B4N89_01725"/>
<dbReference type="CDD" id="cd17535">
    <property type="entry name" value="REC_NarL-like"/>
    <property type="match status" value="1"/>
</dbReference>
<dbReference type="SUPFAM" id="SSF46894">
    <property type="entry name" value="C-terminal effector domain of the bipartite response regulators"/>
    <property type="match status" value="1"/>
</dbReference>
<gene>
    <name evidence="8" type="ORF">B4N89_01725</name>
</gene>
<dbReference type="Gene3D" id="3.40.50.2300">
    <property type="match status" value="1"/>
</dbReference>
<evidence type="ECO:0000256" key="4">
    <source>
        <dbReference type="ARBA" id="ARBA00023163"/>
    </source>
</evidence>
<accession>A0A1T3NSN0</accession>
<feature type="domain" description="Response regulatory" evidence="7">
    <location>
        <begin position="2"/>
        <end position="122"/>
    </location>
</feature>
<dbReference type="GO" id="GO:0000160">
    <property type="term" value="P:phosphorelay signal transduction system"/>
    <property type="evidence" value="ECO:0007669"/>
    <property type="project" value="InterPro"/>
</dbReference>
<evidence type="ECO:0000256" key="5">
    <source>
        <dbReference type="PROSITE-ProRule" id="PRU00169"/>
    </source>
</evidence>